<comment type="caution">
    <text evidence="1">The sequence shown here is derived from an EMBL/GenBank/DDBJ whole genome shotgun (WGS) entry which is preliminary data.</text>
</comment>
<evidence type="ECO:0008006" key="3">
    <source>
        <dbReference type="Google" id="ProtNLM"/>
    </source>
</evidence>
<evidence type="ECO:0000313" key="1">
    <source>
        <dbReference type="EMBL" id="OGM27896.1"/>
    </source>
</evidence>
<proteinExistence type="predicted"/>
<gene>
    <name evidence="1" type="ORF">A2628_03355</name>
</gene>
<sequence length="258" mass="29151">MVCERCDGKSVFLKQQALAILEQKGLEPSVFVRADSRTRLELIREHFHLDEVSSIDTREILPNAPKNLGLIIIKPEMVQAQCVMEQYLTGQIGVKILSSTDFIYKPQEYWALHGAALADYHDLFPHGALLFLLFVTAPSRLVTFEHFTALEYQEILRKKHSGVNVEPLREGDDLQAIFTKYFVRGGPDSIRKTVCGPEIARTGLLSMDSNSCPAICWDFTGSFGQRTTDQNARTFNGIHSPRDRSELLLDLSVLKRLL</sequence>
<reference evidence="1 2" key="1">
    <citation type="journal article" date="2016" name="Nat. Commun.">
        <title>Thousands of microbial genomes shed light on interconnected biogeochemical processes in an aquifer system.</title>
        <authorList>
            <person name="Anantharaman K."/>
            <person name="Brown C.T."/>
            <person name="Hug L.A."/>
            <person name="Sharon I."/>
            <person name="Castelle C.J."/>
            <person name="Probst A.J."/>
            <person name="Thomas B.C."/>
            <person name="Singh A."/>
            <person name="Wilkins M.J."/>
            <person name="Karaoz U."/>
            <person name="Brodie E.L."/>
            <person name="Williams K.H."/>
            <person name="Hubbard S.S."/>
            <person name="Banfield J.F."/>
        </authorList>
    </citation>
    <scope>NUCLEOTIDE SEQUENCE [LARGE SCALE GENOMIC DNA]</scope>
</reference>
<organism evidence="1 2">
    <name type="scientific">Candidatus Woesebacteria bacterium RIFCSPHIGHO2_01_FULL_40_22</name>
    <dbReference type="NCBI Taxonomy" id="1802499"/>
    <lineage>
        <taxon>Bacteria</taxon>
        <taxon>Candidatus Woeseibacteriota</taxon>
    </lineage>
</organism>
<dbReference type="EMBL" id="MGGL01000001">
    <property type="protein sequence ID" value="OGM27896.1"/>
    <property type="molecule type" value="Genomic_DNA"/>
</dbReference>
<evidence type="ECO:0000313" key="2">
    <source>
        <dbReference type="Proteomes" id="UP000179221"/>
    </source>
</evidence>
<protein>
    <recommendedName>
        <fullName evidence="3">Nucleoside diphosphate kinase-like domain-containing protein</fullName>
    </recommendedName>
</protein>
<dbReference type="AlphaFoldDB" id="A0A1F7YKM5"/>
<accession>A0A1F7YKM5</accession>
<name>A0A1F7YKM5_9BACT</name>
<dbReference type="Proteomes" id="UP000179221">
    <property type="component" value="Unassembled WGS sequence"/>
</dbReference>